<reference evidence="2 3" key="1">
    <citation type="submission" date="2020-02" db="EMBL/GenBank/DDBJ databases">
        <authorList>
            <person name="Li X.-J."/>
            <person name="Feng X.-M."/>
        </authorList>
    </citation>
    <scope>NUCLEOTIDE SEQUENCE [LARGE SCALE GENOMIC DNA]</scope>
    <source>
        <strain evidence="2 3">CGMCC 4.7225</strain>
    </source>
</reference>
<organism evidence="2 3">
    <name type="scientific">Phytoactinopolyspora alkaliphila</name>
    <dbReference type="NCBI Taxonomy" id="1783498"/>
    <lineage>
        <taxon>Bacteria</taxon>
        <taxon>Bacillati</taxon>
        <taxon>Actinomycetota</taxon>
        <taxon>Actinomycetes</taxon>
        <taxon>Jiangellales</taxon>
        <taxon>Jiangellaceae</taxon>
        <taxon>Phytoactinopolyspora</taxon>
    </lineage>
</organism>
<keyword evidence="2" id="KW-0808">Transferase</keyword>
<dbReference type="GO" id="GO:0006646">
    <property type="term" value="P:phosphatidylethanolamine biosynthetic process"/>
    <property type="evidence" value="ECO:0007669"/>
    <property type="project" value="TreeGrafter"/>
</dbReference>
<evidence type="ECO:0000313" key="3">
    <source>
        <dbReference type="Proteomes" id="UP000469185"/>
    </source>
</evidence>
<dbReference type="RefSeq" id="WP_163820214.1">
    <property type="nucleotide sequence ID" value="NZ_JAAGOB010000011.1"/>
</dbReference>
<proteinExistence type="predicted"/>
<dbReference type="Gene3D" id="3.30.200.20">
    <property type="entry name" value="Phosphorylase Kinase, domain 1"/>
    <property type="match status" value="1"/>
</dbReference>
<dbReference type="InterPro" id="IPR011009">
    <property type="entry name" value="Kinase-like_dom_sf"/>
</dbReference>
<accession>A0A6N9YR78</accession>
<sequence length="310" mass="33799">MRFDPRLTPADRTHVAELLAQPDFAFVTENASVAPLPGGASNRNFKVDDAGGPWVLRIAELGVDRFGIDRARGLAGHRAAAAAGLAPELAAVTLPEGHCAYRFVDGAVLDAERVRADGVIEALGQALYRMHDAGPVDGRWSAFDDIRAYLALAEREGLRLPQGMQALADSAAEVGAVFAASAIPDRLCHNDLQLQNVIVDGEQLRIIDWEYAGMGNPYFDLGGVCVNGELDSDEQDRLLLAYFGEVRPVDQARVALMAFVSAVREAAWAIIAKPVLTIDWDYDAWTDEYVDRAHRLRSSSRFAERLRLAT</sequence>
<dbReference type="PANTHER" id="PTHR22603:SF66">
    <property type="entry name" value="ETHANOLAMINE KINASE"/>
    <property type="match status" value="1"/>
</dbReference>
<keyword evidence="3" id="KW-1185">Reference proteome</keyword>
<evidence type="ECO:0000259" key="1">
    <source>
        <dbReference type="Pfam" id="PF01636"/>
    </source>
</evidence>
<comment type="caution">
    <text evidence="2">The sequence shown here is derived from an EMBL/GenBank/DDBJ whole genome shotgun (WGS) entry which is preliminary data.</text>
</comment>
<dbReference type="GO" id="GO:0005737">
    <property type="term" value="C:cytoplasm"/>
    <property type="evidence" value="ECO:0007669"/>
    <property type="project" value="TreeGrafter"/>
</dbReference>
<protein>
    <submittedName>
        <fullName evidence="2">Phosphotransferase</fullName>
    </submittedName>
</protein>
<dbReference type="InterPro" id="IPR002575">
    <property type="entry name" value="Aminoglycoside_PTrfase"/>
</dbReference>
<dbReference type="AlphaFoldDB" id="A0A6N9YR78"/>
<name>A0A6N9YR78_9ACTN</name>
<dbReference type="PANTHER" id="PTHR22603">
    <property type="entry name" value="CHOLINE/ETHANOALAMINE KINASE"/>
    <property type="match status" value="1"/>
</dbReference>
<gene>
    <name evidence="2" type="ORF">G1H11_19235</name>
</gene>
<dbReference type="GO" id="GO:0004305">
    <property type="term" value="F:ethanolamine kinase activity"/>
    <property type="evidence" value="ECO:0007669"/>
    <property type="project" value="TreeGrafter"/>
</dbReference>
<dbReference type="Pfam" id="PF01636">
    <property type="entry name" value="APH"/>
    <property type="match status" value="1"/>
</dbReference>
<evidence type="ECO:0000313" key="2">
    <source>
        <dbReference type="EMBL" id="NED97435.1"/>
    </source>
</evidence>
<dbReference type="EMBL" id="JAAGOB010000011">
    <property type="protein sequence ID" value="NED97435.1"/>
    <property type="molecule type" value="Genomic_DNA"/>
</dbReference>
<feature type="domain" description="Aminoglycoside phosphotransferase" evidence="1">
    <location>
        <begin position="33"/>
        <end position="243"/>
    </location>
</feature>
<dbReference type="SUPFAM" id="SSF56112">
    <property type="entry name" value="Protein kinase-like (PK-like)"/>
    <property type="match status" value="1"/>
</dbReference>
<dbReference type="Gene3D" id="3.90.1200.10">
    <property type="match status" value="1"/>
</dbReference>
<dbReference type="Proteomes" id="UP000469185">
    <property type="component" value="Unassembled WGS sequence"/>
</dbReference>